<organism evidence="2 5">
    <name type="scientific">Adineta ricciae</name>
    <name type="common">Rotifer</name>
    <dbReference type="NCBI Taxonomy" id="249248"/>
    <lineage>
        <taxon>Eukaryota</taxon>
        <taxon>Metazoa</taxon>
        <taxon>Spiralia</taxon>
        <taxon>Gnathifera</taxon>
        <taxon>Rotifera</taxon>
        <taxon>Eurotatoria</taxon>
        <taxon>Bdelloidea</taxon>
        <taxon>Adinetida</taxon>
        <taxon>Adinetidae</taxon>
        <taxon>Adineta</taxon>
    </lineage>
</organism>
<sequence>MASGKIYAISDLHVDQLENMKWVEGLSDGKYLNDTIIVAGDITHVLSKLALTLKALKSKFKDVYYCPGNHELWTQSCREDNELQVDNSIEKFHHIIELCDTIGVRTRPGITEQGVTIIPLFGWYDESLHIPGPELESDIRLWSDYHRCVWTDVSEKRTVLFYLKCFLIQKEKTKQEVPRGKAAEYFVKLNEANLLDFQDKTKHPKIITFSHFLTSKKLMEAYRDEMQRRRAYARKSEKQTAGEQERTSAVRKANFSLVAGTELLDKQLQVIKPQIHIFGHSHRKMILNIGDEIRYVNNPLGYTYERDSRLIEPPYELYEIVL</sequence>
<keyword evidence="4" id="KW-1185">Reference proteome</keyword>
<evidence type="ECO:0000313" key="3">
    <source>
        <dbReference type="EMBL" id="CAF1250095.1"/>
    </source>
</evidence>
<accession>A0A814L0E0</accession>
<dbReference type="InterPro" id="IPR004843">
    <property type="entry name" value="Calcineurin-like_PHP"/>
</dbReference>
<gene>
    <name evidence="2" type="ORF">EDS130_LOCUS17836</name>
    <name evidence="3" type="ORF">XAT740_LOCUS26209</name>
</gene>
<dbReference type="PANTHER" id="PTHR36492:SF2">
    <property type="entry name" value="[ACYL-CARRIER-PROTEIN] PHOSPHODIESTERASE PPTH"/>
    <property type="match status" value="1"/>
</dbReference>
<evidence type="ECO:0000313" key="4">
    <source>
        <dbReference type="Proteomes" id="UP000663828"/>
    </source>
</evidence>
<evidence type="ECO:0000313" key="2">
    <source>
        <dbReference type="EMBL" id="CAF1059330.1"/>
    </source>
</evidence>
<dbReference type="SUPFAM" id="SSF56300">
    <property type="entry name" value="Metallo-dependent phosphatases"/>
    <property type="match status" value="1"/>
</dbReference>
<dbReference type="PANTHER" id="PTHR36492">
    <property type="match status" value="1"/>
</dbReference>
<evidence type="ECO:0000259" key="1">
    <source>
        <dbReference type="Pfam" id="PF00149"/>
    </source>
</evidence>
<name>A0A814L0E0_ADIRI</name>
<dbReference type="OrthoDB" id="550558at2759"/>
<dbReference type="CDD" id="cd00838">
    <property type="entry name" value="MPP_superfamily"/>
    <property type="match status" value="1"/>
</dbReference>
<protein>
    <recommendedName>
        <fullName evidence="1">Calcineurin-like phosphoesterase domain-containing protein</fullName>
    </recommendedName>
</protein>
<evidence type="ECO:0000313" key="5">
    <source>
        <dbReference type="Proteomes" id="UP000663852"/>
    </source>
</evidence>
<dbReference type="Gene3D" id="3.60.21.10">
    <property type="match status" value="1"/>
</dbReference>
<dbReference type="InterPro" id="IPR052963">
    <property type="entry name" value="Pantetheine_PDE"/>
</dbReference>
<dbReference type="AlphaFoldDB" id="A0A814L0E0"/>
<dbReference type="EMBL" id="CAJNOJ010000081">
    <property type="protein sequence ID" value="CAF1059330.1"/>
    <property type="molecule type" value="Genomic_DNA"/>
</dbReference>
<dbReference type="Proteomes" id="UP000663852">
    <property type="component" value="Unassembled WGS sequence"/>
</dbReference>
<comment type="caution">
    <text evidence="2">The sequence shown here is derived from an EMBL/GenBank/DDBJ whole genome shotgun (WGS) entry which is preliminary data.</text>
</comment>
<dbReference type="Pfam" id="PF00149">
    <property type="entry name" value="Metallophos"/>
    <property type="match status" value="1"/>
</dbReference>
<dbReference type="Proteomes" id="UP000663828">
    <property type="component" value="Unassembled WGS sequence"/>
</dbReference>
<dbReference type="EMBL" id="CAJNOR010002118">
    <property type="protein sequence ID" value="CAF1250095.1"/>
    <property type="molecule type" value="Genomic_DNA"/>
</dbReference>
<proteinExistence type="predicted"/>
<dbReference type="GO" id="GO:0016787">
    <property type="term" value="F:hydrolase activity"/>
    <property type="evidence" value="ECO:0007669"/>
    <property type="project" value="InterPro"/>
</dbReference>
<reference evidence="2" key="1">
    <citation type="submission" date="2021-02" db="EMBL/GenBank/DDBJ databases">
        <authorList>
            <person name="Nowell W R."/>
        </authorList>
    </citation>
    <scope>NUCLEOTIDE SEQUENCE</scope>
</reference>
<feature type="domain" description="Calcineurin-like phosphoesterase" evidence="1">
    <location>
        <begin position="5"/>
        <end position="144"/>
    </location>
</feature>
<dbReference type="InterPro" id="IPR029052">
    <property type="entry name" value="Metallo-depent_PP-like"/>
</dbReference>